<organism evidence="2 3">
    <name type="scientific">Defluviimonas salinarum</name>
    <dbReference type="NCBI Taxonomy" id="2992147"/>
    <lineage>
        <taxon>Bacteria</taxon>
        <taxon>Pseudomonadati</taxon>
        <taxon>Pseudomonadota</taxon>
        <taxon>Alphaproteobacteria</taxon>
        <taxon>Rhodobacterales</taxon>
        <taxon>Paracoccaceae</taxon>
        <taxon>Albidovulum</taxon>
    </lineage>
</organism>
<dbReference type="Proteomes" id="UP001207582">
    <property type="component" value="Unassembled WGS sequence"/>
</dbReference>
<protein>
    <recommendedName>
        <fullName evidence="4">Cytochrome c domain-containing protein</fullName>
    </recommendedName>
</protein>
<keyword evidence="3" id="KW-1185">Reference proteome</keyword>
<gene>
    <name evidence="2" type="ORF">OM960_12785</name>
</gene>
<proteinExistence type="predicted"/>
<feature type="region of interest" description="Disordered" evidence="1">
    <location>
        <begin position="294"/>
        <end position="322"/>
    </location>
</feature>
<sequence length="376" mass="40248">MTDIRNNTTLGAAARPACLPAGIAAGLGMLMLSIAPETLNAGELPASAAREAPATLFETGLYSEPARLTVDPAHIAFAPQYPLWTDGAEKHRWIALPPGSAIDASDPDGWDFPIGTQFWKEFSFEGRKAETRYMERLADGSWLFATYAWSEDQRSADLVSGKGRKGAHPLAGGASHTIPGVTDCRACHMSGPVPVLGFGARQLATDDDPHVLRGDPAPRRNRVLDALVARGVVVGLDPRIIAADPPGRSQLERDVLGYLHGNCGHCHNSKGPLGRLGLDLRQSVSDPHARPLVTTLGQPLKSPPPGLTPGTVSRVEPGRPDLSALPQRMASRWPVLQMPPIGTTLVDVEAVDLINRWIAEVEMVSAEARHEDGEEE</sequence>
<evidence type="ECO:0008006" key="4">
    <source>
        <dbReference type="Google" id="ProtNLM"/>
    </source>
</evidence>
<accession>A0ABT3J460</accession>
<dbReference type="RefSeq" id="WP_264772197.1">
    <property type="nucleotide sequence ID" value="NZ_JAPDOG010000010.1"/>
</dbReference>
<dbReference type="EMBL" id="JAPDOG010000010">
    <property type="protein sequence ID" value="MCW3782463.1"/>
    <property type="molecule type" value="Genomic_DNA"/>
</dbReference>
<reference evidence="2 3" key="1">
    <citation type="submission" date="2022-10" db="EMBL/GenBank/DDBJ databases">
        <title>Defluviimonas sp. CAU 1641 isolated from mud.</title>
        <authorList>
            <person name="Kim W."/>
        </authorList>
    </citation>
    <scope>NUCLEOTIDE SEQUENCE [LARGE SCALE GENOMIC DNA]</scope>
    <source>
        <strain evidence="2 3">CAU 1641</strain>
    </source>
</reference>
<comment type="caution">
    <text evidence="2">The sequence shown here is derived from an EMBL/GenBank/DDBJ whole genome shotgun (WGS) entry which is preliminary data.</text>
</comment>
<evidence type="ECO:0000256" key="1">
    <source>
        <dbReference type="SAM" id="MobiDB-lite"/>
    </source>
</evidence>
<evidence type="ECO:0000313" key="2">
    <source>
        <dbReference type="EMBL" id="MCW3782463.1"/>
    </source>
</evidence>
<evidence type="ECO:0000313" key="3">
    <source>
        <dbReference type="Proteomes" id="UP001207582"/>
    </source>
</evidence>
<name>A0ABT3J460_9RHOB</name>